<dbReference type="Proteomes" id="UP001296873">
    <property type="component" value="Unassembled WGS sequence"/>
</dbReference>
<evidence type="ECO:0000313" key="3">
    <source>
        <dbReference type="EMBL" id="MBK1666896.1"/>
    </source>
</evidence>
<proteinExistence type="predicted"/>
<keyword evidence="1" id="KW-1133">Transmembrane helix</keyword>
<dbReference type="Pfam" id="PF04917">
    <property type="entry name" value="Shufflon_N"/>
    <property type="match status" value="1"/>
</dbReference>
<keyword evidence="1" id="KW-0472">Membrane</keyword>
<dbReference type="InterPro" id="IPR007001">
    <property type="entry name" value="Shufflon_N"/>
</dbReference>
<keyword evidence="1" id="KW-0812">Transmembrane</keyword>
<keyword evidence="4" id="KW-1185">Reference proteome</keyword>
<organism evidence="3 4">
    <name type="scientific">Rhodovibrio sodomensis</name>
    <dbReference type="NCBI Taxonomy" id="1088"/>
    <lineage>
        <taxon>Bacteria</taxon>
        <taxon>Pseudomonadati</taxon>
        <taxon>Pseudomonadota</taxon>
        <taxon>Alphaproteobacteria</taxon>
        <taxon>Rhodospirillales</taxon>
        <taxon>Rhodovibrionaceae</taxon>
        <taxon>Rhodovibrio</taxon>
    </lineage>
</organism>
<sequence length="590" mass="63213">MTAQPRRLRRSLISRLRRRRGFAMLEVTMALLLFAAAGTAGAYWINEQQQTMRAKIVGEQLATAGEAAERYLRDNWLDLLQAGGPLAGSDFATIDMLDLINEGYLPAGFGTNAYNQTLQLAVRKIPYCEDGSTPPACSSPTVRRERVDGVVIARDGQDPTLDRKGAAMIAAGGMAGLVDTDDTPTILSGAFGGWQADLTDYGLDADSNVRLGYALSAAEDTVIDDFLYRAEVPGRPEANEMRADITFKQRPDGTTTGLAFDDPTASDSAHFRVTRDGTDDQLTFESDSGQGRFLFDGFETEVEIRGDTRLADGPGDVGGNLAVEGETTLGEDGADTLIANATATFTSDLTVGDDAADRLNVQSIADFDNVASLNEDVNIGTDGGDQLTVESTSTFNGETTINNALTVDAGPSDVSVDANLISLTGQTQIDGNTDVVVDCVNENLNVGLGPNIAGARTDACLRVGGSADVEGEIYGTGFFYDSDRRLKYDIADVENALERIDALRAVSYKWRRNGSQDLGLIAQEVREVFPELVAADQNGMLSVKYGNLVAPLIAAVQQLKQQNEELRAHVDAATRQHAAFPPTLPVQTRR</sequence>
<evidence type="ECO:0000259" key="2">
    <source>
        <dbReference type="PROSITE" id="PS51688"/>
    </source>
</evidence>
<dbReference type="PROSITE" id="PS51688">
    <property type="entry name" value="ICA"/>
    <property type="match status" value="1"/>
</dbReference>
<dbReference type="Pfam" id="PF13884">
    <property type="entry name" value="Peptidase_S74"/>
    <property type="match status" value="1"/>
</dbReference>
<gene>
    <name evidence="3" type="ORF">CKO28_02420</name>
</gene>
<feature type="domain" description="Peptidase S74" evidence="2">
    <location>
        <begin position="482"/>
        <end position="570"/>
    </location>
</feature>
<protein>
    <recommendedName>
        <fullName evidence="2">Peptidase S74 domain-containing protein</fullName>
    </recommendedName>
</protein>
<dbReference type="EMBL" id="NRRL01000003">
    <property type="protein sequence ID" value="MBK1666896.1"/>
    <property type="molecule type" value="Genomic_DNA"/>
</dbReference>
<name>A0ABS1DAB3_9PROT</name>
<evidence type="ECO:0000313" key="4">
    <source>
        <dbReference type="Proteomes" id="UP001296873"/>
    </source>
</evidence>
<feature type="transmembrane region" description="Helical" evidence="1">
    <location>
        <begin position="21"/>
        <end position="45"/>
    </location>
</feature>
<reference evidence="3 4" key="1">
    <citation type="journal article" date="2020" name="Microorganisms">
        <title>Osmotic Adaptation and Compatible Solute Biosynthesis of Phototrophic Bacteria as Revealed from Genome Analyses.</title>
        <authorList>
            <person name="Imhoff J.F."/>
            <person name="Rahn T."/>
            <person name="Kunzel S."/>
            <person name="Keller A."/>
            <person name="Neulinger S.C."/>
        </authorList>
    </citation>
    <scope>NUCLEOTIDE SEQUENCE [LARGE SCALE GENOMIC DNA]</scope>
    <source>
        <strain evidence="3 4">DSM 9895</strain>
    </source>
</reference>
<dbReference type="InterPro" id="IPR030392">
    <property type="entry name" value="S74_ICA"/>
</dbReference>
<evidence type="ECO:0000256" key="1">
    <source>
        <dbReference type="SAM" id="Phobius"/>
    </source>
</evidence>
<accession>A0ABS1DAB3</accession>
<comment type="caution">
    <text evidence="3">The sequence shown here is derived from an EMBL/GenBank/DDBJ whole genome shotgun (WGS) entry which is preliminary data.</text>
</comment>
<dbReference type="RefSeq" id="WP_200338954.1">
    <property type="nucleotide sequence ID" value="NZ_NRRL01000003.1"/>
</dbReference>